<dbReference type="InterPro" id="IPR019285">
    <property type="entry name" value="DUF2336"/>
</dbReference>
<accession>A0A6G7YSP6</accession>
<proteinExistence type="predicted"/>
<dbReference type="AlphaFoldDB" id="A0A6G7YSP6"/>
<keyword evidence="2" id="KW-1185">Reference proteome</keyword>
<sequence length="352" mass="38553">MTPEEWPIWAPPPKGSMHPALPAGADRLTTVRQDFFLEPDFRLKEQQIATMTALLHRLVSDVATEIQAVLPRDWLPANEDHEGLVQRLKRAGLLDITELVELLLRRADEERVQSAAQLRDGGRARNLVQPLVADPQPEIAAAAMAALIARGRRRDRYGRAVIELDDLSAKAAAELVFAIAAGLRERLPVTVDAASAERQLGSAATERLGSHDDSRALDASTARLADALRHAARITDSLLDDAIQQGDIGLLSHLLAARARVDHRLIFQELTSCQNRRVLMLLRIAGVSRSVAATFLAQIGDLVGLPSAAASLEHFESWSDEQLHGVRTWWQLDDGFQRALSKLGNGNGHRAA</sequence>
<name>A0A6G7YSP6_9SPHN</name>
<dbReference type="Proteomes" id="UP000503222">
    <property type="component" value="Chromosome"/>
</dbReference>
<evidence type="ECO:0000313" key="1">
    <source>
        <dbReference type="EMBL" id="QIK79766.1"/>
    </source>
</evidence>
<protein>
    <submittedName>
        <fullName evidence="1">DUF2336 domain-containing protein</fullName>
    </submittedName>
</protein>
<organism evidence="1 2">
    <name type="scientific">Sphingomonas piscis</name>
    <dbReference type="NCBI Taxonomy" id="2714943"/>
    <lineage>
        <taxon>Bacteria</taxon>
        <taxon>Pseudomonadati</taxon>
        <taxon>Pseudomonadota</taxon>
        <taxon>Alphaproteobacteria</taxon>
        <taxon>Sphingomonadales</taxon>
        <taxon>Sphingomonadaceae</taxon>
        <taxon>Sphingomonas</taxon>
    </lineage>
</organism>
<evidence type="ECO:0000313" key="2">
    <source>
        <dbReference type="Proteomes" id="UP000503222"/>
    </source>
</evidence>
<dbReference type="Pfam" id="PF10098">
    <property type="entry name" value="DUF2336"/>
    <property type="match status" value="1"/>
</dbReference>
<dbReference type="KEGG" id="spii:G7077_13475"/>
<dbReference type="RefSeq" id="WP_166412151.1">
    <property type="nucleotide sequence ID" value="NZ_CP049869.1"/>
</dbReference>
<dbReference type="EMBL" id="CP049869">
    <property type="protein sequence ID" value="QIK79766.1"/>
    <property type="molecule type" value="Genomic_DNA"/>
</dbReference>
<reference evidence="1 2" key="1">
    <citation type="submission" date="2020-03" db="EMBL/GenBank/DDBJ databases">
        <title>Sphingomonas sp. nov., isolated from fish.</title>
        <authorList>
            <person name="Hyun D.-W."/>
            <person name="Bae J.-W."/>
        </authorList>
    </citation>
    <scope>NUCLEOTIDE SEQUENCE [LARGE SCALE GENOMIC DNA]</scope>
    <source>
        <strain evidence="1 2">HDW15B</strain>
    </source>
</reference>
<gene>
    <name evidence="1" type="ORF">G7077_13475</name>
</gene>